<feature type="region of interest" description="Disordered" evidence="1">
    <location>
        <begin position="45"/>
        <end position="85"/>
    </location>
</feature>
<dbReference type="EMBL" id="CAACVS010000096">
    <property type="protein sequence ID" value="VEU36614.1"/>
    <property type="molecule type" value="Genomic_DNA"/>
</dbReference>
<feature type="signal peptide" evidence="3">
    <location>
        <begin position="1"/>
        <end position="21"/>
    </location>
</feature>
<keyword evidence="2" id="KW-0472">Membrane</keyword>
<protein>
    <submittedName>
        <fullName evidence="4">Uncharacterized protein</fullName>
    </submittedName>
</protein>
<feature type="transmembrane region" description="Helical" evidence="2">
    <location>
        <begin position="286"/>
        <end position="304"/>
    </location>
</feature>
<sequence>MMKQTLLSSLLVTLFAAPSLSFVPQSQRGYIGQNAGRMNRILPSQRAAGSSDDDISTATTESTTDSDENDTGADAGKRSSVFSESVQEEAREVLEKVGWAGVAPDMSDPEQPMTSDDPFVQNIDAGIREDFGVGLDDLLNPAKVVNLERELYQLREELEGTTDESTIQSITKSIEKKEGKLAIERRSVFRGWLKNIFVGQAVISFGISYVMATNPSSLFGGFDWYYYNSMDISIQVLGYWFWWLFIVPSLRSRRPRGFEKEALDIAFLGTPLVSLAAPVLTKDTGLIWFANFVIVAGAYGFAYLTDGDDDSDDSDSNKPAWLKFVYKSLDFGSGRERGARQ</sequence>
<feature type="chain" id="PRO_5019027400" evidence="3">
    <location>
        <begin position="22"/>
        <end position="341"/>
    </location>
</feature>
<evidence type="ECO:0000256" key="3">
    <source>
        <dbReference type="SAM" id="SignalP"/>
    </source>
</evidence>
<evidence type="ECO:0000313" key="4">
    <source>
        <dbReference type="EMBL" id="VEU36614.1"/>
    </source>
</evidence>
<proteinExistence type="predicted"/>
<name>A0A448Z3P0_9STRA</name>
<dbReference type="AlphaFoldDB" id="A0A448Z3P0"/>
<dbReference type="InterPro" id="IPR044966">
    <property type="entry name" value="RPH1"/>
</dbReference>
<dbReference type="GO" id="GO:0006952">
    <property type="term" value="P:defense response"/>
    <property type="evidence" value="ECO:0007669"/>
    <property type="project" value="InterPro"/>
</dbReference>
<dbReference type="Proteomes" id="UP000291116">
    <property type="component" value="Unassembled WGS sequence"/>
</dbReference>
<keyword evidence="3" id="KW-0732">Signal</keyword>
<dbReference type="PANTHER" id="PTHR36359">
    <property type="entry name" value="PROTEIN RESISTANCE TO PHYTOPHTHORA 1, CHLOROPLASTIC"/>
    <property type="match status" value="1"/>
</dbReference>
<dbReference type="OrthoDB" id="424372at2759"/>
<keyword evidence="2" id="KW-0812">Transmembrane</keyword>
<dbReference type="PANTHER" id="PTHR36359:SF1">
    <property type="entry name" value="PROTEIN RESISTANCE TO PHYTOPHTHORA 1, CHLOROPLASTIC"/>
    <property type="match status" value="1"/>
</dbReference>
<evidence type="ECO:0000256" key="1">
    <source>
        <dbReference type="SAM" id="MobiDB-lite"/>
    </source>
</evidence>
<evidence type="ECO:0000313" key="5">
    <source>
        <dbReference type="Proteomes" id="UP000291116"/>
    </source>
</evidence>
<keyword evidence="5" id="KW-1185">Reference proteome</keyword>
<accession>A0A448Z3P0</accession>
<reference evidence="4 5" key="1">
    <citation type="submission" date="2019-01" db="EMBL/GenBank/DDBJ databases">
        <authorList>
            <person name="Ferrante I. M."/>
        </authorList>
    </citation>
    <scope>NUCLEOTIDE SEQUENCE [LARGE SCALE GENOMIC DNA]</scope>
    <source>
        <strain evidence="4 5">B856</strain>
    </source>
</reference>
<feature type="transmembrane region" description="Helical" evidence="2">
    <location>
        <begin position="232"/>
        <end position="250"/>
    </location>
</feature>
<evidence type="ECO:0000256" key="2">
    <source>
        <dbReference type="SAM" id="Phobius"/>
    </source>
</evidence>
<organism evidence="4 5">
    <name type="scientific">Pseudo-nitzschia multistriata</name>
    <dbReference type="NCBI Taxonomy" id="183589"/>
    <lineage>
        <taxon>Eukaryota</taxon>
        <taxon>Sar</taxon>
        <taxon>Stramenopiles</taxon>
        <taxon>Ochrophyta</taxon>
        <taxon>Bacillariophyta</taxon>
        <taxon>Bacillariophyceae</taxon>
        <taxon>Bacillariophycidae</taxon>
        <taxon>Bacillariales</taxon>
        <taxon>Bacillariaceae</taxon>
        <taxon>Pseudo-nitzschia</taxon>
    </lineage>
</organism>
<gene>
    <name evidence="4" type="ORF">PSNMU_V1.4_AUG-EV-PASAV3_0033770</name>
</gene>
<keyword evidence="2" id="KW-1133">Transmembrane helix</keyword>